<dbReference type="OrthoDB" id="5380370at2759"/>
<reference evidence="6 7" key="2">
    <citation type="submission" date="2019-06" db="EMBL/GenBank/DDBJ databases">
        <authorList>
            <person name="Palmer J.M."/>
        </authorList>
    </citation>
    <scope>NUCLEOTIDE SEQUENCE [LARGE SCALE GENOMIC DNA]</scope>
    <source>
        <strain evidence="2 6">TWF102</strain>
        <strain evidence="3 7">TWF703</strain>
    </source>
</reference>
<gene>
    <name evidence="4" type="ORF">EYR41_008501</name>
    <name evidence="2" type="ORF">TWF102_011046</name>
    <name evidence="3" type="ORF">TWF703_001368</name>
</gene>
<dbReference type="Proteomes" id="UP000297595">
    <property type="component" value="Unassembled WGS sequence"/>
</dbReference>
<dbReference type="Proteomes" id="UP000475325">
    <property type="component" value="Unassembled WGS sequence"/>
</dbReference>
<proteinExistence type="predicted"/>
<comment type="caution">
    <text evidence="2">The sequence shown here is derived from an EMBL/GenBank/DDBJ whole genome shotgun (WGS) entry which is preliminary data.</text>
</comment>
<organism evidence="2 6">
    <name type="scientific">Orbilia oligospora</name>
    <name type="common">Nematode-trapping fungus</name>
    <name type="synonym">Arthrobotrys oligospora</name>
    <dbReference type="NCBI Taxonomy" id="2813651"/>
    <lineage>
        <taxon>Eukaryota</taxon>
        <taxon>Fungi</taxon>
        <taxon>Dikarya</taxon>
        <taxon>Ascomycota</taxon>
        <taxon>Pezizomycotina</taxon>
        <taxon>Orbiliomycetes</taxon>
        <taxon>Orbiliales</taxon>
        <taxon>Orbiliaceae</taxon>
        <taxon>Orbilia</taxon>
    </lineage>
</organism>
<sequence>MSSPLTSSSSTGTLVESFDSYTLQQTPRRKSSSSHGSSVTMITTYPSNEEEFSRFPEAVRRKYFSSVERLRLTQKSNNNRLACANATASSARPGSNSSDCYKRLSVLRHPHSHNRREKEEAKPQVPPQLLLAESDALWYMRLPDSIKRKYFSKEERNILQRRCQELFPDAVADRTIYLLPPRYANRSLTTLTSHSSASINIYEATIERENSHFDQSYKYIDFLDRPSTRSSSLEDTKTDFSSLALPMQNFEPTPMKAAPAPVDMTSRRLMRRSMSLTKNFRQSRSSFTGFVFTASTPTTRSHSHSHSLSYDSMQRSLAGTGLEHDATFWQDPDARHKLRLYLASPQNFDEAIEFGFPSLANDASTKKSEVVETVSIVTDEPEEKVLNTGLRPRPATSGGVESSSRQNSRGLNGPPPPPSRLDNREMTLRMTLTRKDLRAHEDEIYSWQPLRSPLGPPDSPLSPLDVSVPPLSPVAVGTTKKNTATKGWKKIWKKISHV</sequence>
<evidence type="ECO:0000313" key="4">
    <source>
        <dbReference type="EMBL" id="TGJ66911.1"/>
    </source>
</evidence>
<dbReference type="EMBL" id="SOZJ01000005">
    <property type="protein sequence ID" value="TGJ66911.1"/>
    <property type="molecule type" value="Genomic_DNA"/>
</dbReference>
<feature type="compositionally biased region" description="Low complexity" evidence="1">
    <location>
        <begin position="1"/>
        <end position="14"/>
    </location>
</feature>
<accession>A0A7C8NHS4</accession>
<feature type="region of interest" description="Disordered" evidence="1">
    <location>
        <begin position="381"/>
        <end position="424"/>
    </location>
</feature>
<evidence type="ECO:0000313" key="7">
    <source>
        <dbReference type="Proteomes" id="UP000480548"/>
    </source>
</evidence>
<dbReference type="EMBL" id="WIQW01000083">
    <property type="protein sequence ID" value="KAF3086447.1"/>
    <property type="molecule type" value="Genomic_DNA"/>
</dbReference>
<dbReference type="AlphaFoldDB" id="A0A7C8NHS4"/>
<feature type="compositionally biased region" description="Polar residues" evidence="1">
    <location>
        <begin position="399"/>
        <end position="410"/>
    </location>
</feature>
<name>A0A7C8NHS4_ORBOL</name>
<feature type="region of interest" description="Disordered" evidence="1">
    <location>
        <begin position="1"/>
        <end position="41"/>
    </location>
</feature>
<protein>
    <submittedName>
        <fullName evidence="2">Uncharacterized protein</fullName>
    </submittedName>
</protein>
<dbReference type="EMBL" id="WIQZ01000120">
    <property type="protein sequence ID" value="KAF3122468.1"/>
    <property type="molecule type" value="Genomic_DNA"/>
</dbReference>
<evidence type="ECO:0000313" key="6">
    <source>
        <dbReference type="Proteomes" id="UP000475325"/>
    </source>
</evidence>
<evidence type="ECO:0000313" key="3">
    <source>
        <dbReference type="EMBL" id="KAF3122468.1"/>
    </source>
</evidence>
<evidence type="ECO:0000313" key="2">
    <source>
        <dbReference type="EMBL" id="KAF3086447.1"/>
    </source>
</evidence>
<reference evidence="4 5" key="1">
    <citation type="submission" date="2019-03" db="EMBL/GenBank/DDBJ databases">
        <title>Nematode-trapping fungi genome.</title>
        <authorList>
            <person name="Vidal-Diez De Ulzurrun G."/>
        </authorList>
    </citation>
    <scope>NUCLEOTIDE SEQUENCE [LARGE SCALE GENOMIC DNA]</scope>
    <source>
        <strain evidence="4 5">TWF154</strain>
    </source>
</reference>
<dbReference type="Proteomes" id="UP000480548">
    <property type="component" value="Unassembled WGS sequence"/>
</dbReference>
<evidence type="ECO:0000313" key="5">
    <source>
        <dbReference type="Proteomes" id="UP000297595"/>
    </source>
</evidence>
<evidence type="ECO:0000256" key="1">
    <source>
        <dbReference type="SAM" id="MobiDB-lite"/>
    </source>
</evidence>